<reference evidence="2" key="1">
    <citation type="journal article" date="2019" name="Curr. Biol.">
        <title>Genome Sequence of Striga asiatica Provides Insight into the Evolution of Plant Parasitism.</title>
        <authorList>
            <person name="Yoshida S."/>
            <person name="Kim S."/>
            <person name="Wafula E.K."/>
            <person name="Tanskanen J."/>
            <person name="Kim Y.M."/>
            <person name="Honaas L."/>
            <person name="Yang Z."/>
            <person name="Spallek T."/>
            <person name="Conn C.E."/>
            <person name="Ichihashi Y."/>
            <person name="Cheong K."/>
            <person name="Cui S."/>
            <person name="Der J.P."/>
            <person name="Gundlach H."/>
            <person name="Jiao Y."/>
            <person name="Hori C."/>
            <person name="Ishida J.K."/>
            <person name="Kasahara H."/>
            <person name="Kiba T."/>
            <person name="Kim M.S."/>
            <person name="Koo N."/>
            <person name="Laohavisit A."/>
            <person name="Lee Y.H."/>
            <person name="Lumba S."/>
            <person name="McCourt P."/>
            <person name="Mortimer J.C."/>
            <person name="Mutuku J.M."/>
            <person name="Nomura T."/>
            <person name="Sasaki-Sekimoto Y."/>
            <person name="Seto Y."/>
            <person name="Wang Y."/>
            <person name="Wakatake T."/>
            <person name="Sakakibara H."/>
            <person name="Demura T."/>
            <person name="Yamaguchi S."/>
            <person name="Yoneyama K."/>
            <person name="Manabe R.I."/>
            <person name="Nelson D.C."/>
            <person name="Schulman A.H."/>
            <person name="Timko M.P."/>
            <person name="dePamphilis C.W."/>
            <person name="Choi D."/>
            <person name="Shirasu K."/>
        </authorList>
    </citation>
    <scope>NUCLEOTIDE SEQUENCE [LARGE SCALE GENOMIC DNA]</scope>
    <source>
        <strain evidence="2">cv. UVA1</strain>
    </source>
</reference>
<dbReference type="Proteomes" id="UP000325081">
    <property type="component" value="Unassembled WGS sequence"/>
</dbReference>
<protein>
    <submittedName>
        <fullName evidence="1">D-tyrosyl-tRNA(Tyr) deacylase</fullName>
    </submittedName>
</protein>
<accession>A0A5A7P7L2</accession>
<dbReference type="AlphaFoldDB" id="A0A5A7P7L2"/>
<keyword evidence="2" id="KW-1185">Reference proteome</keyword>
<name>A0A5A7P7L2_STRAF</name>
<organism evidence="1 2">
    <name type="scientific">Striga asiatica</name>
    <name type="common">Asiatic witchweed</name>
    <name type="synonym">Buchnera asiatica</name>
    <dbReference type="NCBI Taxonomy" id="4170"/>
    <lineage>
        <taxon>Eukaryota</taxon>
        <taxon>Viridiplantae</taxon>
        <taxon>Streptophyta</taxon>
        <taxon>Embryophyta</taxon>
        <taxon>Tracheophyta</taxon>
        <taxon>Spermatophyta</taxon>
        <taxon>Magnoliopsida</taxon>
        <taxon>eudicotyledons</taxon>
        <taxon>Gunneridae</taxon>
        <taxon>Pentapetalae</taxon>
        <taxon>asterids</taxon>
        <taxon>lamiids</taxon>
        <taxon>Lamiales</taxon>
        <taxon>Orobanchaceae</taxon>
        <taxon>Buchnereae</taxon>
        <taxon>Striga</taxon>
    </lineage>
</organism>
<gene>
    <name evidence="1" type="ORF">STAS_04286</name>
</gene>
<dbReference type="EMBL" id="BKCP01002669">
    <property type="protein sequence ID" value="GER28488.1"/>
    <property type="molecule type" value="Genomic_DNA"/>
</dbReference>
<sequence length="157" mass="17659">MHDHRGVIHSFHAYHAIPWLVKEDTYADGFLSNSREIYFSSVCLECFLMAVLIGASLPPAHRPHYSKSAPGLLARLLAGRLPLPLQRLAFCGWLWGMVGAFGLREIVARLAPAAVCRWLGSRQPFNYDLRSSSCPGAGLGGVLRWWLPMRLVWVRYL</sequence>
<proteinExistence type="predicted"/>
<comment type="caution">
    <text evidence="1">The sequence shown here is derived from an EMBL/GenBank/DDBJ whole genome shotgun (WGS) entry which is preliminary data.</text>
</comment>
<evidence type="ECO:0000313" key="1">
    <source>
        <dbReference type="EMBL" id="GER28488.1"/>
    </source>
</evidence>
<evidence type="ECO:0000313" key="2">
    <source>
        <dbReference type="Proteomes" id="UP000325081"/>
    </source>
</evidence>